<dbReference type="GO" id="GO:0005789">
    <property type="term" value="C:endoplasmic reticulum membrane"/>
    <property type="evidence" value="ECO:0007669"/>
    <property type="project" value="UniProtKB-SubCell"/>
</dbReference>
<comment type="caution">
    <text evidence="10">The sequence shown here is derived from an EMBL/GenBank/DDBJ whole genome shotgun (WGS) entry which is preliminary data.</text>
</comment>
<evidence type="ECO:0000256" key="4">
    <source>
        <dbReference type="ARBA" id="ARBA00022824"/>
    </source>
</evidence>
<keyword evidence="8" id="KW-0676">Redox-active center</keyword>
<dbReference type="PANTHER" id="PTHR46107">
    <property type="entry name" value="DUMPY: SHORTER THAN WILD-TYPE"/>
    <property type="match status" value="1"/>
</dbReference>
<keyword evidence="5" id="KW-0249">Electron transport</keyword>
<dbReference type="SUPFAM" id="SSF52833">
    <property type="entry name" value="Thioredoxin-like"/>
    <property type="match status" value="1"/>
</dbReference>
<sequence>MLHRDVKRIIVFFTFYTCSLFILKAVRTQEQVKVKKPEEVPDLTVELFDNKWDQIQKGQWLIGFFDKETKESLRLEEDFKVFALKGKERDINVARVFAPKNPGLYVRFLVTVFPKVFYVKNGVAHEVKQPTRENLIGLIKDNRWKELKPVNFLSNPFSVQMSLLSHLFVHAVNLYNYEDGIVQKFVPYSSATDVAFALTFIVVGTFLGLDIKDNRSLKPVQLFLK</sequence>
<evidence type="ECO:0000313" key="10">
    <source>
        <dbReference type="EMBL" id="KAG8192288.1"/>
    </source>
</evidence>
<dbReference type="EMBL" id="JAFNEN010000141">
    <property type="protein sequence ID" value="KAG8192288.1"/>
    <property type="molecule type" value="Genomic_DNA"/>
</dbReference>
<dbReference type="InterPro" id="IPR036249">
    <property type="entry name" value="Thioredoxin-like_sf"/>
</dbReference>
<gene>
    <name evidence="10" type="ORF">JTE90_002113</name>
</gene>
<evidence type="ECO:0000256" key="1">
    <source>
        <dbReference type="ARBA" id="ARBA00004389"/>
    </source>
</evidence>
<keyword evidence="6 9" id="KW-1133">Transmembrane helix</keyword>
<reference evidence="10 11" key="1">
    <citation type="journal article" date="2022" name="Nat. Ecol. Evol.">
        <title>A masculinizing supergene underlies an exaggerated male reproductive morph in a spider.</title>
        <authorList>
            <person name="Hendrickx F."/>
            <person name="De Corte Z."/>
            <person name="Sonet G."/>
            <person name="Van Belleghem S.M."/>
            <person name="Kostlbacher S."/>
            <person name="Vangestel C."/>
        </authorList>
    </citation>
    <scope>NUCLEOTIDE SEQUENCE [LARGE SCALE GENOMIC DNA]</scope>
    <source>
        <strain evidence="10">W744_W776</strain>
    </source>
</reference>
<keyword evidence="9" id="KW-0812">Transmembrane</keyword>
<name>A0AAV6V981_9ARAC</name>
<comment type="subcellular location">
    <subcellularLocation>
        <location evidence="1">Endoplasmic reticulum membrane</location>
        <topology evidence="1">Single-pass membrane protein</topology>
    </subcellularLocation>
</comment>
<dbReference type="PANTHER" id="PTHR46107:SF3">
    <property type="entry name" value="THIOREDOXIN DOMAIN-CONTAINING PROTEIN"/>
    <property type="match status" value="1"/>
</dbReference>
<accession>A0AAV6V981</accession>
<proteinExistence type="predicted"/>
<protein>
    <submittedName>
        <fullName evidence="10">Uncharacterized protein</fullName>
    </submittedName>
</protein>
<evidence type="ECO:0000256" key="6">
    <source>
        <dbReference type="ARBA" id="ARBA00022989"/>
    </source>
</evidence>
<keyword evidence="2" id="KW-0813">Transport</keyword>
<evidence type="ECO:0000313" key="11">
    <source>
        <dbReference type="Proteomes" id="UP000827092"/>
    </source>
</evidence>
<keyword evidence="4" id="KW-0256">Endoplasmic reticulum</keyword>
<feature type="transmembrane region" description="Helical" evidence="9">
    <location>
        <begin position="150"/>
        <end position="168"/>
    </location>
</feature>
<keyword evidence="7" id="KW-1015">Disulfide bond</keyword>
<evidence type="ECO:0000256" key="2">
    <source>
        <dbReference type="ARBA" id="ARBA00022448"/>
    </source>
</evidence>
<keyword evidence="3" id="KW-0732">Signal</keyword>
<feature type="transmembrane region" description="Helical" evidence="9">
    <location>
        <begin position="188"/>
        <end position="209"/>
    </location>
</feature>
<evidence type="ECO:0000256" key="3">
    <source>
        <dbReference type="ARBA" id="ARBA00022729"/>
    </source>
</evidence>
<dbReference type="AlphaFoldDB" id="A0AAV6V981"/>
<organism evidence="10 11">
    <name type="scientific">Oedothorax gibbosus</name>
    <dbReference type="NCBI Taxonomy" id="931172"/>
    <lineage>
        <taxon>Eukaryota</taxon>
        <taxon>Metazoa</taxon>
        <taxon>Ecdysozoa</taxon>
        <taxon>Arthropoda</taxon>
        <taxon>Chelicerata</taxon>
        <taxon>Arachnida</taxon>
        <taxon>Araneae</taxon>
        <taxon>Araneomorphae</taxon>
        <taxon>Entelegynae</taxon>
        <taxon>Araneoidea</taxon>
        <taxon>Linyphiidae</taxon>
        <taxon>Erigoninae</taxon>
        <taxon>Oedothorax</taxon>
    </lineage>
</organism>
<dbReference type="Proteomes" id="UP000827092">
    <property type="component" value="Unassembled WGS sequence"/>
</dbReference>
<dbReference type="GO" id="GO:0015036">
    <property type="term" value="F:disulfide oxidoreductase activity"/>
    <property type="evidence" value="ECO:0007669"/>
    <property type="project" value="TreeGrafter"/>
</dbReference>
<keyword evidence="9" id="KW-0472">Membrane</keyword>
<evidence type="ECO:0000256" key="5">
    <source>
        <dbReference type="ARBA" id="ARBA00022982"/>
    </source>
</evidence>
<evidence type="ECO:0000256" key="9">
    <source>
        <dbReference type="SAM" id="Phobius"/>
    </source>
</evidence>
<evidence type="ECO:0000256" key="8">
    <source>
        <dbReference type="ARBA" id="ARBA00023284"/>
    </source>
</evidence>
<dbReference type="Gene3D" id="3.40.30.10">
    <property type="entry name" value="Glutaredoxin"/>
    <property type="match status" value="1"/>
</dbReference>
<keyword evidence="11" id="KW-1185">Reference proteome</keyword>
<evidence type="ECO:0000256" key="7">
    <source>
        <dbReference type="ARBA" id="ARBA00023157"/>
    </source>
</evidence>
<dbReference type="InterPro" id="IPR052454">
    <property type="entry name" value="TMX_domain-containing"/>
</dbReference>